<keyword evidence="2" id="KW-1185">Reference proteome</keyword>
<evidence type="ECO:0000313" key="1">
    <source>
        <dbReference type="EMBL" id="VUZ43060.1"/>
    </source>
</evidence>
<proteinExistence type="predicted"/>
<gene>
    <name evidence="1" type="ORF">WMSIL1_LOCUS3787</name>
</gene>
<reference evidence="1 2" key="1">
    <citation type="submission" date="2019-07" db="EMBL/GenBank/DDBJ databases">
        <authorList>
            <person name="Jastrzebski P J."/>
            <person name="Paukszto L."/>
            <person name="Jastrzebski P J."/>
        </authorList>
    </citation>
    <scope>NUCLEOTIDE SEQUENCE [LARGE SCALE GENOMIC DNA]</scope>
    <source>
        <strain evidence="1 2">WMS-il1</strain>
    </source>
</reference>
<dbReference type="Proteomes" id="UP000321570">
    <property type="component" value="Unassembled WGS sequence"/>
</dbReference>
<sequence>MTHNLYLPCLNAPIDFPPFYNRFVLPKNTSALMFSRVLTQQHTPVSYRLLRFLLISSLPQHTFLSISLFYSFQTRCGFLEYILM</sequence>
<dbReference type="EMBL" id="CABIJS010000111">
    <property type="protein sequence ID" value="VUZ43060.1"/>
    <property type="molecule type" value="Genomic_DNA"/>
</dbReference>
<organism evidence="1 2">
    <name type="scientific">Hymenolepis diminuta</name>
    <name type="common">Rat tapeworm</name>
    <dbReference type="NCBI Taxonomy" id="6216"/>
    <lineage>
        <taxon>Eukaryota</taxon>
        <taxon>Metazoa</taxon>
        <taxon>Spiralia</taxon>
        <taxon>Lophotrochozoa</taxon>
        <taxon>Platyhelminthes</taxon>
        <taxon>Cestoda</taxon>
        <taxon>Eucestoda</taxon>
        <taxon>Cyclophyllidea</taxon>
        <taxon>Hymenolepididae</taxon>
        <taxon>Hymenolepis</taxon>
    </lineage>
</organism>
<protein>
    <submittedName>
        <fullName evidence="1">Uncharacterized protein</fullName>
    </submittedName>
</protein>
<evidence type="ECO:0000313" key="2">
    <source>
        <dbReference type="Proteomes" id="UP000321570"/>
    </source>
</evidence>
<accession>A0A564Y745</accession>
<name>A0A564Y745_HYMDI</name>
<dbReference type="AlphaFoldDB" id="A0A564Y745"/>